<name>A0ABS6FUQ6_9BACL</name>
<dbReference type="Proteomes" id="UP000743001">
    <property type="component" value="Unassembled WGS sequence"/>
</dbReference>
<proteinExistence type="predicted"/>
<evidence type="ECO:0000313" key="1">
    <source>
        <dbReference type="EMBL" id="MBU5673955.1"/>
    </source>
</evidence>
<accession>A0ABS6FUQ6</accession>
<reference evidence="1 2" key="1">
    <citation type="submission" date="2021-06" db="EMBL/GenBank/DDBJ databases">
        <authorList>
            <person name="Sun Q."/>
            <person name="Li D."/>
        </authorList>
    </citation>
    <scope>NUCLEOTIDE SEQUENCE [LARGE SCALE GENOMIC DNA]</scope>
    <source>
        <strain evidence="1 2">MSJ-6</strain>
    </source>
</reference>
<organism evidence="1 2">
    <name type="scientific">Paenibacillus brevis</name>
    <dbReference type="NCBI Taxonomy" id="2841508"/>
    <lineage>
        <taxon>Bacteria</taxon>
        <taxon>Bacillati</taxon>
        <taxon>Bacillota</taxon>
        <taxon>Bacilli</taxon>
        <taxon>Bacillales</taxon>
        <taxon>Paenibacillaceae</taxon>
        <taxon>Paenibacillus</taxon>
    </lineage>
</organism>
<comment type="caution">
    <text evidence="1">The sequence shown here is derived from an EMBL/GenBank/DDBJ whole genome shotgun (WGS) entry which is preliminary data.</text>
</comment>
<gene>
    <name evidence="1" type="ORF">KQJ23_19135</name>
</gene>
<dbReference type="EMBL" id="JAHLQJ010000019">
    <property type="protein sequence ID" value="MBU5673955.1"/>
    <property type="molecule type" value="Genomic_DNA"/>
</dbReference>
<protein>
    <submittedName>
        <fullName evidence="1">Uncharacterized protein</fullName>
    </submittedName>
</protein>
<evidence type="ECO:0000313" key="2">
    <source>
        <dbReference type="Proteomes" id="UP000743001"/>
    </source>
</evidence>
<dbReference type="RefSeq" id="WP_216480534.1">
    <property type="nucleotide sequence ID" value="NZ_JAHLQJ010000019.1"/>
</dbReference>
<keyword evidence="2" id="KW-1185">Reference proteome</keyword>
<sequence length="72" mass="7588">MAGRKKAGIKSTGNGTGKNKEIVLSDLSADDLAIIAAGLSTLGEFFSFLSLIKLQQEAEKNKGQSVLTDFLT</sequence>